<keyword evidence="2" id="KW-1185">Reference proteome</keyword>
<dbReference type="EMBL" id="JACSEA010000018">
    <property type="protein sequence ID" value="KAF7382708.1"/>
    <property type="molecule type" value="Genomic_DNA"/>
</dbReference>
<dbReference type="AlphaFoldDB" id="A0A834J677"/>
<sequence length="116" mass="12553">MTAKVEWWVLSAFYVRVGGSDGGSSGGDGGAPARAQICAAAPNQSGRTIHPQSIYCVTAYRTRNRRNAQTFLSLLGQAVREFLLALLSSRRPITALCFEEISFRRQNTLIASESSG</sequence>
<proteinExistence type="predicted"/>
<evidence type="ECO:0000313" key="2">
    <source>
        <dbReference type="Proteomes" id="UP000614350"/>
    </source>
</evidence>
<dbReference type="Proteomes" id="UP000614350">
    <property type="component" value="Unassembled WGS sequence"/>
</dbReference>
<protein>
    <submittedName>
        <fullName evidence="1">Uncharacterized protein</fullName>
    </submittedName>
</protein>
<accession>A0A834J677</accession>
<gene>
    <name evidence="1" type="ORF">HZH66_013110</name>
</gene>
<name>A0A834J677_VESVU</name>
<comment type="caution">
    <text evidence="1">The sequence shown here is derived from an EMBL/GenBank/DDBJ whole genome shotgun (WGS) entry which is preliminary data.</text>
</comment>
<reference evidence="1" key="1">
    <citation type="journal article" date="2020" name="G3 (Bethesda)">
        <title>High-Quality Assemblies for Three Invasive Social Wasps from the &lt;i&gt;Vespula&lt;/i&gt; Genus.</title>
        <authorList>
            <person name="Harrop T.W.R."/>
            <person name="Guhlin J."/>
            <person name="McLaughlin G.M."/>
            <person name="Permina E."/>
            <person name="Stockwell P."/>
            <person name="Gilligan J."/>
            <person name="Le Lec M.F."/>
            <person name="Gruber M.A.M."/>
            <person name="Quinn O."/>
            <person name="Lovegrove M."/>
            <person name="Duncan E.J."/>
            <person name="Remnant E.J."/>
            <person name="Van Eeckhoven J."/>
            <person name="Graham B."/>
            <person name="Knapp R.A."/>
            <person name="Langford K.W."/>
            <person name="Kronenberg Z."/>
            <person name="Press M.O."/>
            <person name="Eacker S.M."/>
            <person name="Wilson-Rankin E.E."/>
            <person name="Purcell J."/>
            <person name="Lester P.J."/>
            <person name="Dearden P.K."/>
        </authorList>
    </citation>
    <scope>NUCLEOTIDE SEQUENCE</scope>
    <source>
        <strain evidence="1">Marl-1</strain>
    </source>
</reference>
<organism evidence="1 2">
    <name type="scientific">Vespula vulgaris</name>
    <name type="common">Yellow jacket</name>
    <name type="synonym">Wasp</name>
    <dbReference type="NCBI Taxonomy" id="7454"/>
    <lineage>
        <taxon>Eukaryota</taxon>
        <taxon>Metazoa</taxon>
        <taxon>Ecdysozoa</taxon>
        <taxon>Arthropoda</taxon>
        <taxon>Hexapoda</taxon>
        <taxon>Insecta</taxon>
        <taxon>Pterygota</taxon>
        <taxon>Neoptera</taxon>
        <taxon>Endopterygota</taxon>
        <taxon>Hymenoptera</taxon>
        <taxon>Apocrita</taxon>
        <taxon>Aculeata</taxon>
        <taxon>Vespoidea</taxon>
        <taxon>Vespidae</taxon>
        <taxon>Vespinae</taxon>
        <taxon>Vespula</taxon>
    </lineage>
</organism>
<evidence type="ECO:0000313" key="1">
    <source>
        <dbReference type="EMBL" id="KAF7382708.1"/>
    </source>
</evidence>